<keyword evidence="4" id="KW-1185">Reference proteome</keyword>
<comment type="caution">
    <text evidence="3">The sequence shown here is derived from an EMBL/GenBank/DDBJ whole genome shotgun (WGS) entry which is preliminary data.</text>
</comment>
<dbReference type="Pfam" id="PF00583">
    <property type="entry name" value="Acetyltransf_1"/>
    <property type="match status" value="1"/>
</dbReference>
<protein>
    <submittedName>
        <fullName evidence="3">GNAT family N-acetyltransferase</fullName>
    </submittedName>
</protein>
<dbReference type="PANTHER" id="PTHR13947">
    <property type="entry name" value="GNAT FAMILY N-ACETYLTRANSFERASE"/>
    <property type="match status" value="1"/>
</dbReference>
<dbReference type="CDD" id="cd04301">
    <property type="entry name" value="NAT_SF"/>
    <property type="match status" value="1"/>
</dbReference>
<sequence>MNIRKIGPHEAPPMELLLLADPSVSVVEGYIERGECYIALVEREIVGVYVLLPTRPGTVELVNIAVVEHLHGQGVGKRLVQHAIATAKSQGYKTIEIGTGNSSLHQLGLYQKCGFRIIGVDRDYFIRHYPEEIFENDLQCIDMIRLEQDLTTDSVFLPVIEMNQE</sequence>
<proteinExistence type="predicted"/>
<feature type="domain" description="N-acetyltransferase" evidence="2">
    <location>
        <begin position="1"/>
        <end position="136"/>
    </location>
</feature>
<dbReference type="SUPFAM" id="SSF55729">
    <property type="entry name" value="Acyl-CoA N-acyltransferases (Nat)"/>
    <property type="match status" value="1"/>
</dbReference>
<gene>
    <name evidence="3" type="ORF">HPT30_29355</name>
</gene>
<organism evidence="3 4">
    <name type="scientific">Paenibacillus agri</name>
    <dbReference type="NCBI Taxonomy" id="2744309"/>
    <lineage>
        <taxon>Bacteria</taxon>
        <taxon>Bacillati</taxon>
        <taxon>Bacillota</taxon>
        <taxon>Bacilli</taxon>
        <taxon>Bacillales</taxon>
        <taxon>Paenibacillaceae</taxon>
        <taxon>Paenibacillus</taxon>
    </lineage>
</organism>
<reference evidence="3" key="1">
    <citation type="submission" date="2020-06" db="EMBL/GenBank/DDBJ databases">
        <title>Paenibacillus sp. nov., isolated from soil.</title>
        <authorList>
            <person name="Seo Y.L."/>
        </authorList>
    </citation>
    <scope>NUCLEOTIDE SEQUENCE [LARGE SCALE GENOMIC DNA]</scope>
    <source>
        <strain evidence="3">JW14</strain>
    </source>
</reference>
<dbReference type="InterPro" id="IPR016181">
    <property type="entry name" value="Acyl_CoA_acyltransferase"/>
</dbReference>
<dbReference type="InterPro" id="IPR050769">
    <property type="entry name" value="NAT_camello-type"/>
</dbReference>
<dbReference type="PROSITE" id="PS51186">
    <property type="entry name" value="GNAT"/>
    <property type="match status" value="1"/>
</dbReference>
<name>A0A850EX10_9BACL</name>
<dbReference type="Gene3D" id="3.40.630.30">
    <property type="match status" value="1"/>
</dbReference>
<evidence type="ECO:0000313" key="3">
    <source>
        <dbReference type="EMBL" id="NUU64470.1"/>
    </source>
</evidence>
<dbReference type="AlphaFoldDB" id="A0A850EX10"/>
<evidence type="ECO:0000259" key="2">
    <source>
        <dbReference type="PROSITE" id="PS51186"/>
    </source>
</evidence>
<dbReference type="GO" id="GO:0008080">
    <property type="term" value="F:N-acetyltransferase activity"/>
    <property type="evidence" value="ECO:0007669"/>
    <property type="project" value="InterPro"/>
</dbReference>
<accession>A0A850EX10</accession>
<keyword evidence="1 3" id="KW-0808">Transferase</keyword>
<dbReference type="EMBL" id="JABWCS010000221">
    <property type="protein sequence ID" value="NUU64470.1"/>
    <property type="molecule type" value="Genomic_DNA"/>
</dbReference>
<dbReference type="RefSeq" id="WP_175374773.1">
    <property type="nucleotide sequence ID" value="NZ_JABWCS010000221.1"/>
</dbReference>
<dbReference type="Proteomes" id="UP000564806">
    <property type="component" value="Unassembled WGS sequence"/>
</dbReference>
<dbReference type="InterPro" id="IPR000182">
    <property type="entry name" value="GNAT_dom"/>
</dbReference>
<evidence type="ECO:0000256" key="1">
    <source>
        <dbReference type="ARBA" id="ARBA00022679"/>
    </source>
</evidence>
<dbReference type="PANTHER" id="PTHR13947:SF37">
    <property type="entry name" value="LD18367P"/>
    <property type="match status" value="1"/>
</dbReference>
<evidence type="ECO:0000313" key="4">
    <source>
        <dbReference type="Proteomes" id="UP000564806"/>
    </source>
</evidence>